<keyword evidence="11" id="KW-1185">Reference proteome</keyword>
<evidence type="ECO:0000259" key="8">
    <source>
        <dbReference type="PROSITE" id="PS50109"/>
    </source>
</evidence>
<keyword evidence="3 6" id="KW-0597">Phosphoprotein</keyword>
<dbReference type="SUPFAM" id="SSF55874">
    <property type="entry name" value="ATPase domain of HSP90 chaperone/DNA topoisomerase II/histidine kinase"/>
    <property type="match status" value="1"/>
</dbReference>
<dbReference type="InterPro" id="IPR005467">
    <property type="entry name" value="His_kinase_dom"/>
</dbReference>
<dbReference type="PANTHER" id="PTHR45339:SF1">
    <property type="entry name" value="HYBRID SIGNAL TRANSDUCTION HISTIDINE KINASE J"/>
    <property type="match status" value="1"/>
</dbReference>
<proteinExistence type="predicted"/>
<dbReference type="SMART" id="SM00448">
    <property type="entry name" value="REC"/>
    <property type="match status" value="1"/>
</dbReference>
<feature type="transmembrane region" description="Helical" evidence="7">
    <location>
        <begin position="313"/>
        <end position="335"/>
    </location>
</feature>
<dbReference type="CDD" id="cd00082">
    <property type="entry name" value="HisKA"/>
    <property type="match status" value="1"/>
</dbReference>
<dbReference type="InterPro" id="IPR011006">
    <property type="entry name" value="CheY-like_superfamily"/>
</dbReference>
<dbReference type="RefSeq" id="WP_274721412.1">
    <property type="nucleotide sequence ID" value="NZ_JARBFT010000001.1"/>
</dbReference>
<dbReference type="SUPFAM" id="SSF52172">
    <property type="entry name" value="CheY-like"/>
    <property type="match status" value="1"/>
</dbReference>
<dbReference type="SMART" id="SM00387">
    <property type="entry name" value="HATPase_c"/>
    <property type="match status" value="1"/>
</dbReference>
<feature type="transmembrane region" description="Helical" evidence="7">
    <location>
        <begin position="452"/>
        <end position="472"/>
    </location>
</feature>
<dbReference type="InterPro" id="IPR001789">
    <property type="entry name" value="Sig_transdc_resp-reg_receiver"/>
</dbReference>
<accession>A0ABT5UYX0</accession>
<sequence length="1114" mass="123677">MPKVPITRRRYNTLVGNELLEDFALRFTAKRARKWSLGWVANTALGIVSFLVLEALGATITLNYGVTNSLWAIAGVSLVVIFSGAPICYYAAKYGVDIDLLSRGAGFGYIGSTIVSLIYASFTFIFFALEAAIMAMALELLLAIPLWCGYLISAVIVIPLVTLGIANIGRLQMWSQPLWLLLQLAPLWFVFSHPNTQIDQWLAYGGLDQHAAQFDWLLFGAASAVLLAVVAQIGEQVDFLRFLPEKTAATSSRWWAAMLIGGPGWMLFGALKIALGSLLAWLAIQQGIAPDLAKDPAHMYVNVFGYMTDNTQLALIGAGVFVIISQLKINLANAYAGSLAWSNFFSRLTHHHPGRVVWMLFNVLIALLLMQLGVYRLIEQTLQIYSVLVLSWVGCLVADLVINKPLGLSPAHIEFKRSKLYDLNPVGLGSMLIASLFGLSAHFGLYNEMLKALASYLAFAIPLLTAPLIALATRSQYYLVADHTPAKPNAEQRCVVCEHAFETEDMAHCPAYQGDICSLCCSLDVRCHDQCRPQATLGTQVKQALKPYLPITWVNQISSSLSQFIIVMTIMSLAIGIILALAYSQVPSLDPTKMNSLSLSLYKAFALLLIPTGIISWLLVLAKSNRHLAMQELQTHSELLSDEISAHQQTSQQLVRAKKKAEHANDAKSRYLAGLSHELRTPLNVLLGYAQLLSHDPELSPQKRQYAATLERNGKHLGDLLESLLEISKIEAGRLELQRETFNLHVLLQQLVDMFRLQAEHKKLRFQFYAASHLPVFISGDQQRLRQILINMLTNAVKYTAEGSIDFSVTYRNQVARFSVKDTGIGISAQDQLLIFRPFERIQSEQTKHVSGTGLGLTISNALAELMGGEIECVSEIGQGSNFTLKMMLSEVYDHIEPAELIHSDVIGYQGARKTLLVVDDLADQRTLISHILSPLGFTILQADSAEAALAVAAKQAIDLFMLDIFMPRMNGWQLAIKLRQQHYQQPILMLSANIQELETNHQLCRYHNGYLTKPVALPLLLGKLSQLLQINWIYQPPSASSAAQPDVRYPDQAELHQLKSYAEIGFMSAFSERLDHLERNGHQGSQFITTMREQARQCRFAHIVEQINGLIDS</sequence>
<dbReference type="InterPro" id="IPR003594">
    <property type="entry name" value="HATPase_dom"/>
</dbReference>
<feature type="transmembrane region" description="Helical" evidence="7">
    <location>
        <begin position="255"/>
        <end position="284"/>
    </location>
</feature>
<feature type="modified residue" description="4-aspartylphosphate" evidence="6">
    <location>
        <position position="964"/>
    </location>
</feature>
<dbReference type="Pfam" id="PF00072">
    <property type="entry name" value="Response_reg"/>
    <property type="match status" value="1"/>
</dbReference>
<dbReference type="SUPFAM" id="SSF47384">
    <property type="entry name" value="Homodimeric domain of signal transducing histidine kinase"/>
    <property type="match status" value="1"/>
</dbReference>
<dbReference type="GO" id="GO:0005524">
    <property type="term" value="F:ATP binding"/>
    <property type="evidence" value="ECO:0007669"/>
    <property type="project" value="UniProtKB-KW"/>
</dbReference>
<dbReference type="InterPro" id="IPR004358">
    <property type="entry name" value="Sig_transdc_His_kin-like_C"/>
</dbReference>
<keyword evidence="10" id="KW-0547">Nucleotide-binding</keyword>
<dbReference type="EC" id="2.7.13.3" evidence="2"/>
<feature type="transmembrane region" description="Helical" evidence="7">
    <location>
        <begin position="564"/>
        <end position="584"/>
    </location>
</feature>
<keyword evidence="7" id="KW-1133">Transmembrane helix</keyword>
<feature type="transmembrane region" description="Helical" evidence="7">
    <location>
        <begin position="604"/>
        <end position="622"/>
    </location>
</feature>
<dbReference type="CDD" id="cd16922">
    <property type="entry name" value="HATPase_EvgS-ArcB-TorS-like"/>
    <property type="match status" value="1"/>
</dbReference>
<dbReference type="EMBL" id="JARBFT010000001">
    <property type="protein sequence ID" value="MDE1513658.1"/>
    <property type="molecule type" value="Genomic_DNA"/>
</dbReference>
<dbReference type="Gene3D" id="3.40.50.2300">
    <property type="match status" value="1"/>
</dbReference>
<dbReference type="Gene3D" id="1.10.4160.10">
    <property type="entry name" value="Hydantoin permease"/>
    <property type="match status" value="1"/>
</dbReference>
<gene>
    <name evidence="10" type="ORF">PUN32_01350</name>
</gene>
<keyword evidence="7" id="KW-0812">Transmembrane</keyword>
<evidence type="ECO:0000256" key="3">
    <source>
        <dbReference type="ARBA" id="ARBA00022553"/>
    </source>
</evidence>
<keyword evidence="4" id="KW-0378">Hydrolase</keyword>
<evidence type="ECO:0000256" key="2">
    <source>
        <dbReference type="ARBA" id="ARBA00012438"/>
    </source>
</evidence>
<feature type="transmembrane region" description="Helical" evidence="7">
    <location>
        <begin position="39"/>
        <end position="64"/>
    </location>
</feature>
<evidence type="ECO:0000256" key="6">
    <source>
        <dbReference type="PROSITE-ProRule" id="PRU00169"/>
    </source>
</evidence>
<reference evidence="10 11" key="1">
    <citation type="submission" date="2023-02" db="EMBL/GenBank/DDBJ databases">
        <title>Vibrio intestini sp. nov., a close relative of Vibrio cholerae isolated from the intestine of Healthy Culter dabryi.</title>
        <authorList>
            <person name="Wu N."/>
        </authorList>
    </citation>
    <scope>NUCLEOTIDE SEQUENCE [LARGE SCALE GENOMIC DNA]</scope>
    <source>
        <strain evidence="10 11">DSL-7</strain>
    </source>
</reference>
<dbReference type="InterPro" id="IPR036097">
    <property type="entry name" value="HisK_dim/P_sf"/>
</dbReference>
<organism evidence="10 11">
    <name type="scientific">Vibrio chanodichtyis</name>
    <dbReference type="NCBI Taxonomy" id="3027932"/>
    <lineage>
        <taxon>Bacteria</taxon>
        <taxon>Pseudomonadati</taxon>
        <taxon>Pseudomonadota</taxon>
        <taxon>Gammaproteobacteria</taxon>
        <taxon>Vibrionales</taxon>
        <taxon>Vibrionaceae</taxon>
        <taxon>Vibrio</taxon>
    </lineage>
</organism>
<name>A0ABT5UYX0_9VIBR</name>
<dbReference type="Proteomes" id="UP001216189">
    <property type="component" value="Unassembled WGS sequence"/>
</dbReference>
<evidence type="ECO:0000256" key="5">
    <source>
        <dbReference type="ARBA" id="ARBA00023012"/>
    </source>
</evidence>
<comment type="catalytic activity">
    <reaction evidence="1">
        <text>ATP + protein L-histidine = ADP + protein N-phospho-L-histidine.</text>
        <dbReference type="EC" id="2.7.13.3"/>
    </reaction>
</comment>
<feature type="transmembrane region" description="Helical" evidence="7">
    <location>
        <begin position="144"/>
        <end position="166"/>
    </location>
</feature>
<dbReference type="SMART" id="SM00388">
    <property type="entry name" value="HisKA"/>
    <property type="match status" value="1"/>
</dbReference>
<feature type="transmembrane region" description="Helical" evidence="7">
    <location>
        <begin position="423"/>
        <end position="446"/>
    </location>
</feature>
<dbReference type="Gene3D" id="3.30.565.10">
    <property type="entry name" value="Histidine kinase-like ATPase, C-terminal domain"/>
    <property type="match status" value="1"/>
</dbReference>
<feature type="transmembrane region" description="Helical" evidence="7">
    <location>
        <begin position="70"/>
        <end position="92"/>
    </location>
</feature>
<evidence type="ECO:0000313" key="11">
    <source>
        <dbReference type="Proteomes" id="UP001216189"/>
    </source>
</evidence>
<feature type="transmembrane region" description="Helical" evidence="7">
    <location>
        <begin position="113"/>
        <end position="138"/>
    </location>
</feature>
<dbReference type="PROSITE" id="PS50109">
    <property type="entry name" value="HIS_KIN"/>
    <property type="match status" value="1"/>
</dbReference>
<keyword evidence="7" id="KW-0472">Membrane</keyword>
<evidence type="ECO:0000259" key="9">
    <source>
        <dbReference type="PROSITE" id="PS50110"/>
    </source>
</evidence>
<comment type="caution">
    <text evidence="10">The sequence shown here is derived from an EMBL/GenBank/DDBJ whole genome shotgun (WGS) entry which is preliminary data.</text>
</comment>
<feature type="transmembrane region" description="Helical" evidence="7">
    <location>
        <begin position="384"/>
        <end position="402"/>
    </location>
</feature>
<evidence type="ECO:0000256" key="1">
    <source>
        <dbReference type="ARBA" id="ARBA00000085"/>
    </source>
</evidence>
<dbReference type="CDD" id="cd00156">
    <property type="entry name" value="REC"/>
    <property type="match status" value="1"/>
</dbReference>
<dbReference type="Pfam" id="PF02518">
    <property type="entry name" value="HATPase_c"/>
    <property type="match status" value="1"/>
</dbReference>
<feature type="transmembrane region" description="Helical" evidence="7">
    <location>
        <begin position="216"/>
        <end position="234"/>
    </location>
</feature>
<keyword evidence="10" id="KW-0067">ATP-binding</keyword>
<evidence type="ECO:0000256" key="4">
    <source>
        <dbReference type="ARBA" id="ARBA00022801"/>
    </source>
</evidence>
<evidence type="ECO:0000313" key="10">
    <source>
        <dbReference type="EMBL" id="MDE1513658.1"/>
    </source>
</evidence>
<keyword evidence="5" id="KW-0902">Two-component regulatory system</keyword>
<protein>
    <recommendedName>
        <fullName evidence="2">histidine kinase</fullName>
        <ecNumber evidence="2">2.7.13.3</ecNumber>
    </recommendedName>
</protein>
<dbReference type="InterPro" id="IPR003661">
    <property type="entry name" value="HisK_dim/P_dom"/>
</dbReference>
<dbReference type="PROSITE" id="PS50110">
    <property type="entry name" value="RESPONSE_REGULATORY"/>
    <property type="match status" value="1"/>
</dbReference>
<feature type="transmembrane region" description="Helical" evidence="7">
    <location>
        <begin position="356"/>
        <end position="378"/>
    </location>
</feature>
<dbReference type="PANTHER" id="PTHR45339">
    <property type="entry name" value="HYBRID SIGNAL TRANSDUCTION HISTIDINE KINASE J"/>
    <property type="match status" value="1"/>
</dbReference>
<feature type="domain" description="Histidine kinase" evidence="8">
    <location>
        <begin position="674"/>
        <end position="891"/>
    </location>
</feature>
<dbReference type="Gene3D" id="1.10.287.130">
    <property type="match status" value="1"/>
</dbReference>
<dbReference type="PRINTS" id="PR00344">
    <property type="entry name" value="BCTRLSENSOR"/>
</dbReference>
<dbReference type="InterPro" id="IPR036890">
    <property type="entry name" value="HATPase_C_sf"/>
</dbReference>
<dbReference type="Pfam" id="PF00512">
    <property type="entry name" value="HisKA"/>
    <property type="match status" value="1"/>
</dbReference>
<evidence type="ECO:0000256" key="7">
    <source>
        <dbReference type="SAM" id="Phobius"/>
    </source>
</evidence>
<feature type="domain" description="Response regulatory" evidence="9">
    <location>
        <begin position="915"/>
        <end position="1029"/>
    </location>
</feature>